<dbReference type="AlphaFoldDB" id="A0A1I4ZW48"/>
<evidence type="ECO:0000256" key="1">
    <source>
        <dbReference type="SAM" id="Phobius"/>
    </source>
</evidence>
<proteinExistence type="predicted"/>
<dbReference type="RefSeq" id="WP_090709541.1">
    <property type="nucleotide sequence ID" value="NZ_FOVM01000002.1"/>
</dbReference>
<evidence type="ECO:0000313" key="4">
    <source>
        <dbReference type="Proteomes" id="UP000198867"/>
    </source>
</evidence>
<name>A0A1I4ZW48_9MICO</name>
<dbReference type="STRING" id="995034.SAMN05216219_1113"/>
<evidence type="ECO:0000313" key="3">
    <source>
        <dbReference type="EMBL" id="SFN54240.1"/>
    </source>
</evidence>
<gene>
    <name evidence="3" type="ORF">SAMN05216219_1113</name>
</gene>
<feature type="transmembrane region" description="Helical" evidence="1">
    <location>
        <begin position="21"/>
        <end position="47"/>
    </location>
</feature>
<feature type="domain" description="DUF6286" evidence="2">
    <location>
        <begin position="84"/>
        <end position="178"/>
    </location>
</feature>
<protein>
    <recommendedName>
        <fullName evidence="2">DUF6286 domain-containing protein</fullName>
    </recommendedName>
</protein>
<dbReference type="OrthoDB" id="5126451at2"/>
<keyword evidence="1" id="KW-0472">Membrane</keyword>
<dbReference type="InterPro" id="IPR046253">
    <property type="entry name" value="DUF6286"/>
</dbReference>
<reference evidence="4" key="1">
    <citation type="submission" date="2016-10" db="EMBL/GenBank/DDBJ databases">
        <authorList>
            <person name="Varghese N."/>
            <person name="Submissions S."/>
        </authorList>
    </citation>
    <scope>NUCLEOTIDE SEQUENCE [LARGE SCALE GENOMIC DNA]</scope>
    <source>
        <strain evidence="4">CGMCC 1.11101</strain>
    </source>
</reference>
<dbReference type="EMBL" id="FOVM01000002">
    <property type="protein sequence ID" value="SFN54240.1"/>
    <property type="molecule type" value="Genomic_DNA"/>
</dbReference>
<sequence>MSSRRSTYQRIRRRETRSPRSVAAIILAIVLISTFAWLAVEIVLGMLNRPPILVAPSVMATALVEITSLPAASLVGGGLVIALTGWAFIALAVTPGRRGRHILESTHTVILVDDDVIASALARHAASAAGIGLDQVRVTVSRKRVEVRLTPTSGILLDRTAVLNVVTDELDSYQLQPTLEPPRLSIAREGKVGA</sequence>
<dbReference type="Pfam" id="PF19803">
    <property type="entry name" value="DUF6286"/>
    <property type="match status" value="1"/>
</dbReference>
<organism evidence="3 4">
    <name type="scientific">Mycetocola miduiensis</name>
    <dbReference type="NCBI Taxonomy" id="995034"/>
    <lineage>
        <taxon>Bacteria</taxon>
        <taxon>Bacillati</taxon>
        <taxon>Actinomycetota</taxon>
        <taxon>Actinomycetes</taxon>
        <taxon>Micrococcales</taxon>
        <taxon>Microbacteriaceae</taxon>
        <taxon>Mycetocola</taxon>
    </lineage>
</organism>
<keyword evidence="1" id="KW-0812">Transmembrane</keyword>
<accession>A0A1I4ZW48</accession>
<keyword evidence="4" id="KW-1185">Reference proteome</keyword>
<dbReference type="Proteomes" id="UP000198867">
    <property type="component" value="Unassembled WGS sequence"/>
</dbReference>
<evidence type="ECO:0000259" key="2">
    <source>
        <dbReference type="Pfam" id="PF19803"/>
    </source>
</evidence>
<keyword evidence="1" id="KW-1133">Transmembrane helix</keyword>
<feature type="transmembrane region" description="Helical" evidence="1">
    <location>
        <begin position="67"/>
        <end position="93"/>
    </location>
</feature>